<comment type="caution">
    <text evidence="1">The sequence shown here is derived from an EMBL/GenBank/DDBJ whole genome shotgun (WGS) entry which is preliminary data.</text>
</comment>
<organism evidence="1 2">
    <name type="scientific">Streptomyces albiflavescens</name>
    <dbReference type="NCBI Taxonomy" id="1623582"/>
    <lineage>
        <taxon>Bacteria</taxon>
        <taxon>Bacillati</taxon>
        <taxon>Actinomycetota</taxon>
        <taxon>Actinomycetes</taxon>
        <taxon>Kitasatosporales</taxon>
        <taxon>Streptomycetaceae</taxon>
        <taxon>Streptomyces</taxon>
    </lineage>
</organism>
<name>A0A917Y236_9ACTN</name>
<dbReference type="NCBIfam" id="TIGR03086">
    <property type="entry name" value="TIGR03086 family metal-binding protein"/>
    <property type="match status" value="1"/>
</dbReference>
<proteinExistence type="predicted"/>
<protein>
    <submittedName>
        <fullName evidence="1">TIGR03086 family protein</fullName>
    </submittedName>
</protein>
<dbReference type="InterPro" id="IPR017520">
    <property type="entry name" value="CHP03086"/>
</dbReference>
<evidence type="ECO:0000313" key="1">
    <source>
        <dbReference type="EMBL" id="GGN63152.1"/>
    </source>
</evidence>
<dbReference type="EMBL" id="BMMM01000005">
    <property type="protein sequence ID" value="GGN63152.1"/>
    <property type="molecule type" value="Genomic_DNA"/>
</dbReference>
<dbReference type="Proteomes" id="UP000600365">
    <property type="component" value="Unassembled WGS sequence"/>
</dbReference>
<dbReference type="InterPro" id="IPR017517">
    <property type="entry name" value="Maleyloyr_isom"/>
</dbReference>
<keyword evidence="2" id="KW-1185">Reference proteome</keyword>
<accession>A0A917Y236</accession>
<gene>
    <name evidence="1" type="ORF">GCM10011579_031140</name>
</gene>
<dbReference type="NCBIfam" id="TIGR03083">
    <property type="entry name" value="maleylpyruvate isomerase family mycothiol-dependent enzyme"/>
    <property type="match status" value="1"/>
</dbReference>
<sequence>MNATLVDLADQLARAARNLQAYAQQSALTGKRELPTPCADFDVHRLSEHLLGVLVMSGYAAAKESLPADAPATLTEAPWVAFPPLVDRLGAAWAEPGAWEGETPFASSTYPAPFAGMITIMELTVHGWDLATATGQSFRADDDVVATATAVAGQIAEGARADGAFGPEVEPVADATPLERLLALTGRKVA</sequence>
<evidence type="ECO:0000313" key="2">
    <source>
        <dbReference type="Proteomes" id="UP000600365"/>
    </source>
</evidence>
<dbReference type="AlphaFoldDB" id="A0A917Y236"/>
<dbReference type="SUPFAM" id="SSF109854">
    <property type="entry name" value="DinB/YfiT-like putative metalloenzymes"/>
    <property type="match status" value="1"/>
</dbReference>
<dbReference type="InterPro" id="IPR034660">
    <property type="entry name" value="DinB/YfiT-like"/>
</dbReference>
<dbReference type="RefSeq" id="WP_189186593.1">
    <property type="nucleotide sequence ID" value="NZ_BMMM01000005.1"/>
</dbReference>
<reference evidence="1 2" key="1">
    <citation type="journal article" date="2014" name="Int. J. Syst. Evol. Microbiol.">
        <title>Complete genome sequence of Corynebacterium casei LMG S-19264T (=DSM 44701T), isolated from a smear-ripened cheese.</title>
        <authorList>
            <consortium name="US DOE Joint Genome Institute (JGI-PGF)"/>
            <person name="Walter F."/>
            <person name="Albersmeier A."/>
            <person name="Kalinowski J."/>
            <person name="Ruckert C."/>
        </authorList>
    </citation>
    <scope>NUCLEOTIDE SEQUENCE [LARGE SCALE GENOMIC DNA]</scope>
    <source>
        <strain evidence="1 2">CGMCC 4.7111</strain>
    </source>
</reference>